<feature type="compositionally biased region" description="Low complexity" evidence="2">
    <location>
        <begin position="37"/>
        <end position="63"/>
    </location>
</feature>
<dbReference type="Pfam" id="PF00514">
    <property type="entry name" value="Arm"/>
    <property type="match status" value="1"/>
</dbReference>
<feature type="repeat" description="ARM" evidence="1">
    <location>
        <begin position="306"/>
        <end position="348"/>
    </location>
</feature>
<dbReference type="AlphaFoldDB" id="A0A836C2I6"/>
<dbReference type="PANTHER" id="PTHR46241">
    <property type="entry name" value="ARMADILLO REPEAT-CONTAINING PROTEIN 4 ARMC4"/>
    <property type="match status" value="1"/>
</dbReference>
<feature type="compositionally biased region" description="Basic and acidic residues" evidence="2">
    <location>
        <begin position="20"/>
        <end position="29"/>
    </location>
</feature>
<comment type="caution">
    <text evidence="3">The sequence shown here is derived from an EMBL/GenBank/DDBJ whole genome shotgun (WGS) entry which is preliminary data.</text>
</comment>
<evidence type="ECO:0000313" key="4">
    <source>
        <dbReference type="Proteomes" id="UP000612055"/>
    </source>
</evidence>
<dbReference type="OrthoDB" id="1683831at2759"/>
<proteinExistence type="predicted"/>
<evidence type="ECO:0000313" key="3">
    <source>
        <dbReference type="EMBL" id="KAG2496723.1"/>
    </source>
</evidence>
<dbReference type="SMART" id="SM00185">
    <property type="entry name" value="ARM"/>
    <property type="match status" value="2"/>
</dbReference>
<dbReference type="Gene3D" id="1.25.10.10">
    <property type="entry name" value="Leucine-rich Repeat Variant"/>
    <property type="match status" value="2"/>
</dbReference>
<dbReference type="InterPro" id="IPR000225">
    <property type="entry name" value="Armadillo"/>
</dbReference>
<accession>A0A836C2I6</accession>
<dbReference type="EMBL" id="JAEHOE010000017">
    <property type="protein sequence ID" value="KAG2496723.1"/>
    <property type="molecule type" value="Genomic_DNA"/>
</dbReference>
<keyword evidence="4" id="KW-1185">Reference proteome</keyword>
<gene>
    <name evidence="3" type="ORF">HYH03_005136</name>
</gene>
<dbReference type="InterPro" id="IPR011989">
    <property type="entry name" value="ARM-like"/>
</dbReference>
<evidence type="ECO:0000256" key="2">
    <source>
        <dbReference type="SAM" id="MobiDB-lite"/>
    </source>
</evidence>
<dbReference type="Proteomes" id="UP000612055">
    <property type="component" value="Unassembled WGS sequence"/>
</dbReference>
<dbReference type="SUPFAM" id="SSF48371">
    <property type="entry name" value="ARM repeat"/>
    <property type="match status" value="1"/>
</dbReference>
<sequence length="544" mass="54850">MFLGTKAALPAPPVPAPETKPSESTEPARVRVRKSLRTASTSLGSLSSSPTSSDTDSLSSLSSGERKPLMPQQRHAVVIDHQGAGKVVHKPDGTVVWEPAPESADGAGRRGPAGPLDLVKQALAVSGAVVVASSAAAGMLAVHHHVGAATRNPYNVQRLTTRQLTTAVAHTVTAYVAGTATGMVVGPLLAVRTVGGALLRPLLLGVALQQGVTRLARWRSGVAGMVRRLQSPDPARVLAALRDIIAAAKKLSPRFAKEFHRLAGVEALLQRLSLALPDCPLLHLIVQALAELCKDDDCRDAMVAAGGVPRLVALLGHPSPAVSRPALTALGTLTDHTLGLEAIREAGGLAPLVSITAAAVAPPPGLASAAASDAPSSSAAAALAPPPPVSADKRSTLRPAVKLLQALSLDPASKLAIGDAGGVAALLEVISRSEPRSEAAADAVAALHNCLRGCPDNQRALAALPHASEVLRAALAGCGPCWAPAKGDLHALLNVLARLQGVQEAGGFVVIQSQVAAAAAKEGAPAPASATAVPGTAGAVAARA</sequence>
<reference evidence="3" key="1">
    <citation type="journal article" date="2020" name="bioRxiv">
        <title>Comparative genomics of Chlamydomonas.</title>
        <authorList>
            <person name="Craig R.J."/>
            <person name="Hasan A.R."/>
            <person name="Ness R.W."/>
            <person name="Keightley P.D."/>
        </authorList>
    </citation>
    <scope>NUCLEOTIDE SEQUENCE</scope>
    <source>
        <strain evidence="3">CCAP 11/70</strain>
    </source>
</reference>
<dbReference type="PANTHER" id="PTHR46241:SF1">
    <property type="entry name" value="OUTER DYNEIN ARM-DOCKING COMPLEX SUBUNIT 2"/>
    <property type="match status" value="1"/>
</dbReference>
<evidence type="ECO:0000256" key="1">
    <source>
        <dbReference type="PROSITE-ProRule" id="PRU00259"/>
    </source>
</evidence>
<feature type="region of interest" description="Disordered" evidence="2">
    <location>
        <begin position="1"/>
        <end position="71"/>
    </location>
</feature>
<name>A0A836C2I6_9CHLO</name>
<feature type="repeat" description="ARM" evidence="1">
    <location>
        <begin position="421"/>
        <end position="449"/>
    </location>
</feature>
<dbReference type="PROSITE" id="PS50176">
    <property type="entry name" value="ARM_REPEAT"/>
    <property type="match status" value="2"/>
</dbReference>
<organism evidence="3 4">
    <name type="scientific">Edaphochlamys debaryana</name>
    <dbReference type="NCBI Taxonomy" id="47281"/>
    <lineage>
        <taxon>Eukaryota</taxon>
        <taxon>Viridiplantae</taxon>
        <taxon>Chlorophyta</taxon>
        <taxon>core chlorophytes</taxon>
        <taxon>Chlorophyceae</taxon>
        <taxon>CS clade</taxon>
        <taxon>Chlamydomonadales</taxon>
        <taxon>Chlamydomonadales incertae sedis</taxon>
        <taxon>Edaphochlamys</taxon>
    </lineage>
</organism>
<protein>
    <submittedName>
        <fullName evidence="3">Uncharacterized protein</fullName>
    </submittedName>
</protein>
<dbReference type="InterPro" id="IPR016024">
    <property type="entry name" value="ARM-type_fold"/>
</dbReference>